<evidence type="ECO:0008006" key="4">
    <source>
        <dbReference type="Google" id="ProtNLM"/>
    </source>
</evidence>
<feature type="region of interest" description="Disordered" evidence="1">
    <location>
        <begin position="267"/>
        <end position="324"/>
    </location>
</feature>
<organism evidence="2 3">
    <name type="scientific">Blattamonas nauphoetae</name>
    <dbReference type="NCBI Taxonomy" id="2049346"/>
    <lineage>
        <taxon>Eukaryota</taxon>
        <taxon>Metamonada</taxon>
        <taxon>Preaxostyla</taxon>
        <taxon>Oxymonadida</taxon>
        <taxon>Blattamonas</taxon>
    </lineage>
</organism>
<evidence type="ECO:0000313" key="3">
    <source>
        <dbReference type="Proteomes" id="UP001281761"/>
    </source>
</evidence>
<comment type="caution">
    <text evidence="2">The sequence shown here is derived from an EMBL/GenBank/DDBJ whole genome shotgun (WGS) entry which is preliminary data.</text>
</comment>
<dbReference type="Gene3D" id="2.60.120.920">
    <property type="match status" value="1"/>
</dbReference>
<reference evidence="2 3" key="1">
    <citation type="journal article" date="2022" name="bioRxiv">
        <title>Genomics of Preaxostyla Flagellates Illuminates Evolutionary Transitions and the Path Towards Mitochondrial Loss.</title>
        <authorList>
            <person name="Novak L.V.F."/>
            <person name="Treitli S.C."/>
            <person name="Pyrih J."/>
            <person name="Halakuc P."/>
            <person name="Pipaliya S.V."/>
            <person name="Vacek V."/>
            <person name="Brzon O."/>
            <person name="Soukal P."/>
            <person name="Eme L."/>
            <person name="Dacks J.B."/>
            <person name="Karnkowska A."/>
            <person name="Elias M."/>
            <person name="Hampl V."/>
        </authorList>
    </citation>
    <scope>NUCLEOTIDE SEQUENCE [LARGE SCALE GENOMIC DNA]</scope>
    <source>
        <strain evidence="2">NAU3</strain>
        <tissue evidence="2">Gut</tissue>
    </source>
</reference>
<feature type="compositionally biased region" description="Basic residues" evidence="1">
    <location>
        <begin position="384"/>
        <end position="395"/>
    </location>
</feature>
<dbReference type="Gene3D" id="1.25.10.10">
    <property type="entry name" value="Leucine-rich Repeat Variant"/>
    <property type="match status" value="1"/>
</dbReference>
<dbReference type="Proteomes" id="UP001281761">
    <property type="component" value="Unassembled WGS sequence"/>
</dbReference>
<gene>
    <name evidence="2" type="ORF">BLNAU_18167</name>
</gene>
<protein>
    <recommendedName>
        <fullName evidence="4">SPRY domain-containing protein</fullName>
    </recommendedName>
</protein>
<dbReference type="InterPro" id="IPR043136">
    <property type="entry name" value="B30.2/SPRY_sf"/>
</dbReference>
<proteinExistence type="predicted"/>
<dbReference type="EMBL" id="JARBJD010000216">
    <property type="protein sequence ID" value="KAK2946868.1"/>
    <property type="molecule type" value="Genomic_DNA"/>
</dbReference>
<evidence type="ECO:0000313" key="2">
    <source>
        <dbReference type="EMBL" id="KAK2946868.1"/>
    </source>
</evidence>
<sequence length="629" mass="70301">MLADWPNECRTYSLYRQFNTLELPLLVQQLRNEIEPYRIIQTLQTFITYVSHVPETAHLLVSLNIIPILTAFISQTNDLPHLSSVEVIASDLLHMLASRAIYTEKESSLATITNPLESLAQSSDISTSCSALHSLSSLVDLDPLFPQSMFAGNLFDRAPTLLSSKDLNPAILSDLLFFITNLIRNAEHYEDISCLENVLQTLSNIPDAVVRDKAQTALINYRQKAKTLRHQSLTAQSYSSGPQTSSEFINATGTNYGYSNAYDSLQHNSTHFHTPSPPNKPNSSPHIDSFAINTSMSGSHDPYSHLQQQYPQNIGQPSPPTTLLPYSKQTYPIASSIHASDATHLSKTRTSPTFSRIVDTMFPPKQASQTKLNVFAEDYTPLPRSKRPKSSKKPKNSSSKHDTSTRHSSAQYSLSAREFVPKGTEEQEPTPYPSGRSNSITEQNQELRLPSNFHLLSFNPSGTLVNHSIGSINTFRTHGLFVPSTLISSGKWLFEAIFDTDFQKRIGIIQSSFSPPHDYFPGKTTHSVGYSGSGVVDHQQRFSGNDTFGGNERISIEVDLTGPETVMAFFVNKKEQKMKVKNIPKEFRFCVYIHREFSSVKILTLEEIEDTHFSLSNSAVLDWNDNSVQ</sequence>
<feature type="compositionally biased region" description="Polar residues" evidence="1">
    <location>
        <begin position="305"/>
        <end position="316"/>
    </location>
</feature>
<dbReference type="SUPFAM" id="SSF48371">
    <property type="entry name" value="ARM repeat"/>
    <property type="match status" value="1"/>
</dbReference>
<feature type="region of interest" description="Disordered" evidence="1">
    <location>
        <begin position="372"/>
        <end position="439"/>
    </location>
</feature>
<dbReference type="InterPro" id="IPR016024">
    <property type="entry name" value="ARM-type_fold"/>
</dbReference>
<accession>A0ABQ9X517</accession>
<evidence type="ECO:0000256" key="1">
    <source>
        <dbReference type="SAM" id="MobiDB-lite"/>
    </source>
</evidence>
<keyword evidence="3" id="KW-1185">Reference proteome</keyword>
<name>A0ABQ9X517_9EUKA</name>
<dbReference type="InterPro" id="IPR011989">
    <property type="entry name" value="ARM-like"/>
</dbReference>